<dbReference type="Proteomes" id="UP000584374">
    <property type="component" value="Unassembled WGS sequence"/>
</dbReference>
<dbReference type="GO" id="GO:0016853">
    <property type="term" value="F:isomerase activity"/>
    <property type="evidence" value="ECO:0007669"/>
    <property type="project" value="UniProtKB-KW"/>
</dbReference>
<accession>A0A840QJC3</accession>
<protein>
    <submittedName>
        <fullName evidence="2">Sugar phosphate isomerase/epimerase</fullName>
    </submittedName>
</protein>
<name>A0A840QJC3_9PSEU</name>
<dbReference type="AlphaFoldDB" id="A0A840QJC3"/>
<evidence type="ECO:0000313" key="3">
    <source>
        <dbReference type="Proteomes" id="UP000584374"/>
    </source>
</evidence>
<dbReference type="RefSeq" id="WP_184731507.1">
    <property type="nucleotide sequence ID" value="NZ_JACHIW010000002.1"/>
</dbReference>
<dbReference type="PANTHER" id="PTHR12110">
    <property type="entry name" value="HYDROXYPYRUVATE ISOMERASE"/>
    <property type="match status" value="1"/>
</dbReference>
<sequence>MRIGLNTDSLATLSLDEALDTAAALGIETIELSTGNWSNAPHADLDNLLNSAASRRELTERIESRGLTLEAFNCSGNPLHPGEEGRRHDVVTRKTIELAAEMSVERIVLMSGCPAAPGDSYPNWITVAWPPYTKDILDYQWNDVLIPYWTDLVKHATEHDVGQLCLEMHGHQNVYSPATLLRLREAVGPVVGANFDPSHLMWMGADVIAAVEALNGAIHHVHAKDTRIERGRIGANTALETASFADPGARSWNFVTMGYGHDEDFWRRFMVALRRAGFDGVLSIEHEDMLVDPVEAVEKTVDLLRRTGFTKPVAVAETAARFGIEV</sequence>
<dbReference type="PANTHER" id="PTHR12110:SF21">
    <property type="entry name" value="XYLOSE ISOMERASE-LIKE TIM BARREL DOMAIN-CONTAINING PROTEIN"/>
    <property type="match status" value="1"/>
</dbReference>
<evidence type="ECO:0000313" key="2">
    <source>
        <dbReference type="EMBL" id="MBB5159228.1"/>
    </source>
</evidence>
<dbReference type="Gene3D" id="3.20.20.150">
    <property type="entry name" value="Divalent-metal-dependent TIM barrel enzymes"/>
    <property type="match status" value="1"/>
</dbReference>
<organism evidence="2 3">
    <name type="scientific">Saccharopolyspora phatthalungensis</name>
    <dbReference type="NCBI Taxonomy" id="664693"/>
    <lineage>
        <taxon>Bacteria</taxon>
        <taxon>Bacillati</taxon>
        <taxon>Actinomycetota</taxon>
        <taxon>Actinomycetes</taxon>
        <taxon>Pseudonocardiales</taxon>
        <taxon>Pseudonocardiaceae</taxon>
        <taxon>Saccharopolyspora</taxon>
    </lineage>
</organism>
<comment type="caution">
    <text evidence="2">The sequence shown here is derived from an EMBL/GenBank/DDBJ whole genome shotgun (WGS) entry which is preliminary data.</text>
</comment>
<keyword evidence="3" id="KW-1185">Reference proteome</keyword>
<dbReference type="SUPFAM" id="SSF51658">
    <property type="entry name" value="Xylose isomerase-like"/>
    <property type="match status" value="1"/>
</dbReference>
<dbReference type="InterPro" id="IPR036237">
    <property type="entry name" value="Xyl_isomerase-like_sf"/>
</dbReference>
<proteinExistence type="predicted"/>
<dbReference type="InterPro" id="IPR050312">
    <property type="entry name" value="IolE/XylAMocC-like"/>
</dbReference>
<dbReference type="InterPro" id="IPR013022">
    <property type="entry name" value="Xyl_isomerase-like_TIM-brl"/>
</dbReference>
<keyword evidence="2" id="KW-0413">Isomerase</keyword>
<dbReference type="EMBL" id="JACHIW010000002">
    <property type="protein sequence ID" value="MBB5159228.1"/>
    <property type="molecule type" value="Genomic_DNA"/>
</dbReference>
<gene>
    <name evidence="2" type="ORF">BJ970_006827</name>
</gene>
<evidence type="ECO:0000259" key="1">
    <source>
        <dbReference type="Pfam" id="PF01261"/>
    </source>
</evidence>
<reference evidence="2 3" key="1">
    <citation type="submission" date="2020-08" db="EMBL/GenBank/DDBJ databases">
        <title>Sequencing the genomes of 1000 actinobacteria strains.</title>
        <authorList>
            <person name="Klenk H.-P."/>
        </authorList>
    </citation>
    <scope>NUCLEOTIDE SEQUENCE [LARGE SCALE GENOMIC DNA]</scope>
    <source>
        <strain evidence="2 3">DSM 45584</strain>
    </source>
</reference>
<feature type="domain" description="Xylose isomerase-like TIM barrel" evidence="1">
    <location>
        <begin position="20"/>
        <end position="306"/>
    </location>
</feature>
<dbReference type="Pfam" id="PF01261">
    <property type="entry name" value="AP_endonuc_2"/>
    <property type="match status" value="1"/>
</dbReference>